<proteinExistence type="predicted"/>
<keyword evidence="1" id="KW-1133">Transmembrane helix</keyword>
<dbReference type="AlphaFoldDB" id="A0A1I3VQJ8"/>
<reference evidence="2 3" key="1">
    <citation type="submission" date="2016-10" db="EMBL/GenBank/DDBJ databases">
        <authorList>
            <person name="de Groot N.N."/>
        </authorList>
    </citation>
    <scope>NUCLEOTIDE SEQUENCE [LARGE SCALE GENOMIC DNA]</scope>
    <source>
        <strain evidence="2 3">NE2</strain>
    </source>
</reference>
<accession>A0A1I3VQJ8</accession>
<organism evidence="2 3">
    <name type="scientific">Methylocapsa palsarum</name>
    <dbReference type="NCBI Taxonomy" id="1612308"/>
    <lineage>
        <taxon>Bacteria</taxon>
        <taxon>Pseudomonadati</taxon>
        <taxon>Pseudomonadota</taxon>
        <taxon>Alphaproteobacteria</taxon>
        <taxon>Hyphomicrobiales</taxon>
        <taxon>Beijerinckiaceae</taxon>
        <taxon>Methylocapsa</taxon>
    </lineage>
</organism>
<protein>
    <submittedName>
        <fullName evidence="2">Uncharacterized membrane protein</fullName>
    </submittedName>
</protein>
<keyword evidence="1" id="KW-0812">Transmembrane</keyword>
<feature type="transmembrane region" description="Helical" evidence="1">
    <location>
        <begin position="66"/>
        <end position="89"/>
    </location>
</feature>
<evidence type="ECO:0000313" key="2">
    <source>
        <dbReference type="EMBL" id="SFJ97203.1"/>
    </source>
</evidence>
<name>A0A1I3VQJ8_9HYPH</name>
<keyword evidence="3" id="KW-1185">Reference proteome</keyword>
<keyword evidence="1" id="KW-0472">Membrane</keyword>
<sequence>MSNFHVIAGAGETPAYPIVRKISVEDLKCALVKGFHDFMAMPSSLAFLCLIYPIIGIVLAGNTVQLLFPVMSGFALVGPFAAIGLYEVSRRREQGLETSWKTVFDVRHSPSIPAILALGVLLLAIFVAWRLSAEAIYTSLFGAVPPDSIGDFFTEVLTTSQGWTLILLGNFVGFLFAVAVLSISVVSFPLLLDRDVGLAAAVLTSLRAVIANPVTMAIWGIIIAVTLGLGFLAFFAGLAVAIPVLAHATWHLYRKLVEPAAPGEI</sequence>
<gene>
    <name evidence="2" type="ORF">SAMN05444581_1016</name>
</gene>
<dbReference type="EMBL" id="FOSN01000001">
    <property type="protein sequence ID" value="SFJ97203.1"/>
    <property type="molecule type" value="Genomic_DNA"/>
</dbReference>
<dbReference type="InterPro" id="IPR018692">
    <property type="entry name" value="DUF2189"/>
</dbReference>
<feature type="transmembrane region" description="Helical" evidence="1">
    <location>
        <begin position="110"/>
        <end position="131"/>
    </location>
</feature>
<dbReference type="OrthoDB" id="9809543at2"/>
<dbReference type="RefSeq" id="WP_091675554.1">
    <property type="nucleotide sequence ID" value="NZ_FOSN01000001.1"/>
</dbReference>
<evidence type="ECO:0000313" key="3">
    <source>
        <dbReference type="Proteomes" id="UP000198755"/>
    </source>
</evidence>
<evidence type="ECO:0000256" key="1">
    <source>
        <dbReference type="SAM" id="Phobius"/>
    </source>
</evidence>
<feature type="transmembrane region" description="Helical" evidence="1">
    <location>
        <begin position="163"/>
        <end position="188"/>
    </location>
</feature>
<dbReference type="Pfam" id="PF09955">
    <property type="entry name" value="DUF2189"/>
    <property type="match status" value="1"/>
</dbReference>
<dbReference type="Proteomes" id="UP000198755">
    <property type="component" value="Unassembled WGS sequence"/>
</dbReference>
<feature type="transmembrane region" description="Helical" evidence="1">
    <location>
        <begin position="217"/>
        <end position="246"/>
    </location>
</feature>
<feature type="transmembrane region" description="Helical" evidence="1">
    <location>
        <begin position="38"/>
        <end position="60"/>
    </location>
</feature>